<sequence>MVEKRVLVSTDLMQCIGAFQRGVLQDMLPLVSPAPDTRHRYRRWYAAHGAARLPLLLKYMPHLAPLVILHAVAANHMHVLDALHLTIDDHDDLVAVAAATGHVAAIVQLHAMEYMSGTNAAMVVAATHGHVNVVEYLVSTRRSSKQQTSRAIVAAAQHGHLNVVQFLHVHLKSADASKAAVRMAAAHGHLHVVAWLHESGAHDWSSDAFTLAAAGGHLNVLAYMHRVKPRRGASKQAMDSAATSGHLHIVKFLHCYRPEDGCTDKALEGAASNGHKDVVEYLTMHRDQLIHAMCSACGFHKPRNHKCKVAGS</sequence>
<dbReference type="OrthoDB" id="116689at2759"/>
<dbReference type="PANTHER" id="PTHR46586">
    <property type="entry name" value="ANKYRIN REPEAT-CONTAINING PROTEIN"/>
    <property type="match status" value="1"/>
</dbReference>
<evidence type="ECO:0000313" key="3">
    <source>
        <dbReference type="Proteomes" id="UP000285060"/>
    </source>
</evidence>
<dbReference type="GeneID" id="20086660"/>
<dbReference type="Proteomes" id="UP000285060">
    <property type="component" value="Unassembled WGS sequence"/>
</dbReference>
<dbReference type="VEuPathDB" id="FungiDB:H310_09610"/>
<dbReference type="InterPro" id="IPR002110">
    <property type="entry name" value="Ankyrin_rpt"/>
</dbReference>
<evidence type="ECO:0000313" key="1">
    <source>
        <dbReference type="EMBL" id="ETV97229.1"/>
    </source>
</evidence>
<organism evidence="1">
    <name type="scientific">Aphanomyces invadans</name>
    <dbReference type="NCBI Taxonomy" id="157072"/>
    <lineage>
        <taxon>Eukaryota</taxon>
        <taxon>Sar</taxon>
        <taxon>Stramenopiles</taxon>
        <taxon>Oomycota</taxon>
        <taxon>Saprolegniomycetes</taxon>
        <taxon>Saprolegniales</taxon>
        <taxon>Verrucalvaceae</taxon>
        <taxon>Aphanomyces</taxon>
    </lineage>
</organism>
<dbReference type="STRING" id="157072.A0A024TT86"/>
<dbReference type="InterPro" id="IPR036770">
    <property type="entry name" value="Ankyrin_rpt-contain_sf"/>
</dbReference>
<dbReference type="EMBL" id="KI913973">
    <property type="protein sequence ID" value="ETV97229.1"/>
    <property type="molecule type" value="Genomic_DNA"/>
</dbReference>
<protein>
    <submittedName>
        <fullName evidence="1">Uncharacterized protein</fullName>
    </submittedName>
</protein>
<dbReference type="RefSeq" id="XP_008873937.1">
    <property type="nucleotide sequence ID" value="XM_008875715.1"/>
</dbReference>
<evidence type="ECO:0000313" key="2">
    <source>
        <dbReference type="EMBL" id="RHY22721.1"/>
    </source>
</evidence>
<reference evidence="1" key="1">
    <citation type="submission" date="2013-12" db="EMBL/GenBank/DDBJ databases">
        <title>The Genome Sequence of Aphanomyces invadans NJM9701.</title>
        <authorList>
            <consortium name="The Broad Institute Genomics Platform"/>
            <person name="Russ C."/>
            <person name="Tyler B."/>
            <person name="van West P."/>
            <person name="Dieguez-Uribeondo J."/>
            <person name="Young S.K."/>
            <person name="Zeng Q."/>
            <person name="Gargeya S."/>
            <person name="Fitzgerald M."/>
            <person name="Abouelleil A."/>
            <person name="Alvarado L."/>
            <person name="Chapman S.B."/>
            <person name="Gainer-Dewar J."/>
            <person name="Goldberg J."/>
            <person name="Griggs A."/>
            <person name="Gujja S."/>
            <person name="Hansen M."/>
            <person name="Howarth C."/>
            <person name="Imamovic A."/>
            <person name="Ireland A."/>
            <person name="Larimer J."/>
            <person name="McCowan C."/>
            <person name="Murphy C."/>
            <person name="Pearson M."/>
            <person name="Poon T.W."/>
            <person name="Priest M."/>
            <person name="Roberts A."/>
            <person name="Saif S."/>
            <person name="Shea T."/>
            <person name="Sykes S."/>
            <person name="Wortman J."/>
            <person name="Nusbaum C."/>
            <person name="Birren B."/>
        </authorList>
    </citation>
    <scope>NUCLEOTIDE SEQUENCE [LARGE SCALE GENOMIC DNA]</scope>
    <source>
        <strain evidence="1">NJM9701</strain>
    </source>
</reference>
<reference evidence="2 3" key="2">
    <citation type="submission" date="2018-08" db="EMBL/GenBank/DDBJ databases">
        <title>Aphanomyces genome sequencing and annotation.</title>
        <authorList>
            <person name="Minardi D."/>
            <person name="Oidtmann B."/>
            <person name="Van Der Giezen M."/>
            <person name="Studholme D.J."/>
        </authorList>
    </citation>
    <scope>NUCLEOTIDE SEQUENCE [LARGE SCALE GENOMIC DNA]</scope>
    <source>
        <strain evidence="2 3">NJM0002</strain>
    </source>
</reference>
<proteinExistence type="predicted"/>
<accession>A0A024TT86</accession>
<dbReference type="PANTHER" id="PTHR46586:SF3">
    <property type="entry name" value="ANKYRIN REPEAT-CONTAINING PROTEIN"/>
    <property type="match status" value="1"/>
</dbReference>
<dbReference type="Pfam" id="PF13637">
    <property type="entry name" value="Ank_4"/>
    <property type="match status" value="2"/>
</dbReference>
<name>A0A024TT86_9STRA</name>
<keyword evidence="3" id="KW-1185">Reference proteome</keyword>
<dbReference type="Gene3D" id="1.25.40.20">
    <property type="entry name" value="Ankyrin repeat-containing domain"/>
    <property type="match status" value="1"/>
</dbReference>
<dbReference type="EMBL" id="QUSY01002017">
    <property type="protein sequence ID" value="RHY22721.1"/>
    <property type="molecule type" value="Genomic_DNA"/>
</dbReference>
<dbReference type="SUPFAM" id="SSF48403">
    <property type="entry name" value="Ankyrin repeat"/>
    <property type="match status" value="1"/>
</dbReference>
<dbReference type="InterPro" id="IPR052050">
    <property type="entry name" value="SecEffector_AnkRepeat"/>
</dbReference>
<dbReference type="AlphaFoldDB" id="A0A024TT86"/>
<gene>
    <name evidence="2" type="ORF">DYB32_009416</name>
    <name evidence="1" type="ORF">H310_09610</name>
</gene>